<reference evidence="2 3" key="1">
    <citation type="submission" date="2016-10" db="EMBL/GenBank/DDBJ databases">
        <authorList>
            <person name="de Groot N.N."/>
        </authorList>
    </citation>
    <scope>NUCLEOTIDE SEQUENCE [LARGE SCALE GENOMIC DNA]</scope>
    <source>
        <strain evidence="2 3">HL3</strain>
    </source>
</reference>
<accession>A0A1I1RLL6</accession>
<name>A0A1I1RLL6_9GAMM</name>
<protein>
    <submittedName>
        <fullName evidence="2">Intracellular sulfur oxidation protein, DsrE/DsrF family</fullName>
    </submittedName>
</protein>
<dbReference type="InterPro" id="IPR027396">
    <property type="entry name" value="DsrEFH-like"/>
</dbReference>
<dbReference type="Proteomes" id="UP000198611">
    <property type="component" value="Unassembled WGS sequence"/>
</dbReference>
<keyword evidence="3" id="KW-1185">Reference proteome</keyword>
<evidence type="ECO:0000313" key="2">
    <source>
        <dbReference type="EMBL" id="SFD35205.1"/>
    </source>
</evidence>
<dbReference type="AlphaFoldDB" id="A0A1I1RLL6"/>
<keyword evidence="1" id="KW-1133">Transmembrane helix</keyword>
<evidence type="ECO:0000256" key="1">
    <source>
        <dbReference type="SAM" id="Phobius"/>
    </source>
</evidence>
<dbReference type="OrthoDB" id="8557943at2"/>
<keyword evidence="1" id="KW-0472">Membrane</keyword>
<proteinExistence type="predicted"/>
<dbReference type="STRING" id="1123397.SAMN05660831_01500"/>
<feature type="transmembrane region" description="Helical" evidence="1">
    <location>
        <begin position="78"/>
        <end position="96"/>
    </location>
</feature>
<gene>
    <name evidence="2" type="ORF">SAMN05660831_01500</name>
</gene>
<dbReference type="RefSeq" id="WP_093428143.1">
    <property type="nucleotide sequence ID" value="NZ_FOMJ01000004.1"/>
</dbReference>
<sequence length="232" mass="25650">MNHPSESEEIRLNALLDDELDEEERAELLRRMSADPTLREAYWQLAVSRDLVAHAWDGIEPPEGSESRKKSPRAGQRAPLLAAAAVVLLAVGFLAGRMVALVPDMGGAGPVEMTQAADDKVVVHITESDPRNQRRALDRVDALLAAGKERVELVAQSRGLDLLRTDRSAAAKRVHRLLRDHAGLRVYACGNTLTRLQERGEEIELLDGTRRASSAEDHIVDRLQEGWSYIQA</sequence>
<dbReference type="PANTHER" id="PTHR37691">
    <property type="entry name" value="BLR3518 PROTEIN"/>
    <property type="match status" value="1"/>
</dbReference>
<keyword evidence="1" id="KW-0812">Transmembrane</keyword>
<organism evidence="2 3">
    <name type="scientific">Thiohalospira halophila DSM 15071</name>
    <dbReference type="NCBI Taxonomy" id="1123397"/>
    <lineage>
        <taxon>Bacteria</taxon>
        <taxon>Pseudomonadati</taxon>
        <taxon>Pseudomonadota</taxon>
        <taxon>Gammaproteobacteria</taxon>
        <taxon>Thiohalospirales</taxon>
        <taxon>Thiohalospiraceae</taxon>
        <taxon>Thiohalospira</taxon>
    </lineage>
</organism>
<dbReference type="PANTHER" id="PTHR37691:SF1">
    <property type="entry name" value="BLR3518 PROTEIN"/>
    <property type="match status" value="1"/>
</dbReference>
<evidence type="ECO:0000313" key="3">
    <source>
        <dbReference type="Proteomes" id="UP000198611"/>
    </source>
</evidence>
<dbReference type="EMBL" id="FOMJ01000004">
    <property type="protein sequence ID" value="SFD35205.1"/>
    <property type="molecule type" value="Genomic_DNA"/>
</dbReference>
<dbReference type="SUPFAM" id="SSF75169">
    <property type="entry name" value="DsrEFH-like"/>
    <property type="match status" value="1"/>
</dbReference>
<dbReference type="Gene3D" id="3.40.1260.10">
    <property type="entry name" value="DsrEFH-like"/>
    <property type="match status" value="1"/>
</dbReference>